<proteinExistence type="predicted"/>
<dbReference type="FunFam" id="2.40.30.20:FF:000004">
    <property type="entry name" value="Riboflavin synthase, alpha subunit"/>
    <property type="match status" value="1"/>
</dbReference>
<evidence type="ECO:0000313" key="11">
    <source>
        <dbReference type="Proteomes" id="UP000278143"/>
    </source>
</evidence>
<evidence type="ECO:0000256" key="7">
    <source>
        <dbReference type="ARBA" id="ARBA00022737"/>
    </source>
</evidence>
<comment type="pathway">
    <text evidence="2">Cofactor biosynthesis; riboflavin biosynthesis; riboflavin from 2-hydroxy-3-oxobutyl phosphate and 5-amino-6-(D-ribitylamino)uracil: step 2/2.</text>
</comment>
<evidence type="ECO:0000256" key="3">
    <source>
        <dbReference type="ARBA" id="ARBA00012827"/>
    </source>
</evidence>
<evidence type="ECO:0000313" key="10">
    <source>
        <dbReference type="EMBL" id="RKP25419.1"/>
    </source>
</evidence>
<reference evidence="11" key="1">
    <citation type="journal article" date="2018" name="Nat. Microbiol.">
        <title>Leveraging single-cell genomics to expand the fungal tree of life.</title>
        <authorList>
            <person name="Ahrendt S.R."/>
            <person name="Quandt C.A."/>
            <person name="Ciobanu D."/>
            <person name="Clum A."/>
            <person name="Salamov A."/>
            <person name="Andreopoulos B."/>
            <person name="Cheng J.F."/>
            <person name="Woyke T."/>
            <person name="Pelin A."/>
            <person name="Henrissat B."/>
            <person name="Reynolds N.K."/>
            <person name="Benny G.L."/>
            <person name="Smith M.E."/>
            <person name="James T.Y."/>
            <person name="Grigoriev I.V."/>
        </authorList>
    </citation>
    <scope>NUCLEOTIDE SEQUENCE [LARGE SCALE GENOMIC DNA]</scope>
    <source>
        <strain evidence="11">Benny S71-1</strain>
    </source>
</reference>
<dbReference type="CDD" id="cd00402">
    <property type="entry name" value="Riboflavin_synthase_like"/>
    <property type="match status" value="1"/>
</dbReference>
<sequence length="246" mass="26556">MFTGIVECMGRISDIQSMDTSLSGGNGWTVTVSGAQSILGDCHLGDSIAINGTCLTVTEADKDTFKVGLSPETLRRTNLGELKVGANVNLERALSPHTRFGGHFVQGHVDTTVTVISRVEESNSLWLKLQPADPSVMRYIIPKGFITLDGTSLTVCDVHYPVGKQASATGEDGPWFNVMLIAYTQGHVVLPQRQVGDRINVEVDMLGKYVERVLSSTLADASQPAGHYVDVLVSRLVAEQLTKLNK</sequence>
<dbReference type="PANTHER" id="PTHR21098:SF0">
    <property type="entry name" value="RIBOFLAVIN SYNTHASE"/>
    <property type="match status" value="1"/>
</dbReference>
<dbReference type="AlphaFoldDB" id="A0A4V1J1K9"/>
<gene>
    <name evidence="10" type="ORF">SYNPS1DRAFT_15691</name>
</gene>
<dbReference type="GO" id="GO:0004746">
    <property type="term" value="F:riboflavin synthase activity"/>
    <property type="evidence" value="ECO:0007669"/>
    <property type="project" value="UniProtKB-EC"/>
</dbReference>
<dbReference type="Proteomes" id="UP000278143">
    <property type="component" value="Unassembled WGS sequence"/>
</dbReference>
<evidence type="ECO:0000256" key="5">
    <source>
        <dbReference type="ARBA" id="ARBA00022619"/>
    </source>
</evidence>
<evidence type="ECO:0000256" key="1">
    <source>
        <dbReference type="ARBA" id="ARBA00002803"/>
    </source>
</evidence>
<evidence type="ECO:0000256" key="2">
    <source>
        <dbReference type="ARBA" id="ARBA00004887"/>
    </source>
</evidence>
<evidence type="ECO:0000256" key="8">
    <source>
        <dbReference type="PROSITE-ProRule" id="PRU00524"/>
    </source>
</evidence>
<evidence type="ECO:0000256" key="6">
    <source>
        <dbReference type="ARBA" id="ARBA00022679"/>
    </source>
</evidence>
<accession>A0A4V1J1K9</accession>
<keyword evidence="11" id="KW-1185">Reference proteome</keyword>
<keyword evidence="5" id="KW-0686">Riboflavin biosynthesis</keyword>
<dbReference type="PROSITE" id="PS51177">
    <property type="entry name" value="LUMAZINE_BIND"/>
    <property type="match status" value="2"/>
</dbReference>
<dbReference type="InterPro" id="IPR017938">
    <property type="entry name" value="Riboflavin_synthase-like_b-brl"/>
</dbReference>
<dbReference type="InterPro" id="IPR001783">
    <property type="entry name" value="Lumazine-bd"/>
</dbReference>
<dbReference type="InterPro" id="IPR023366">
    <property type="entry name" value="ATP_synth_asu-like_sf"/>
</dbReference>
<name>A0A4V1J1K9_9FUNG</name>
<dbReference type="PIRSF" id="PIRSF000498">
    <property type="entry name" value="Riboflavin_syn_A"/>
    <property type="match status" value="1"/>
</dbReference>
<evidence type="ECO:0000259" key="9">
    <source>
        <dbReference type="PROSITE" id="PS51177"/>
    </source>
</evidence>
<dbReference type="SUPFAM" id="SSF63380">
    <property type="entry name" value="Riboflavin synthase domain-like"/>
    <property type="match status" value="2"/>
</dbReference>
<dbReference type="Gene3D" id="2.40.30.20">
    <property type="match status" value="2"/>
</dbReference>
<dbReference type="EC" id="2.5.1.9" evidence="3"/>
<keyword evidence="7" id="KW-0677">Repeat</keyword>
<keyword evidence="6" id="KW-0808">Transferase</keyword>
<dbReference type="PANTHER" id="PTHR21098">
    <property type="entry name" value="RIBOFLAVIN SYNTHASE ALPHA CHAIN"/>
    <property type="match status" value="1"/>
</dbReference>
<dbReference type="GO" id="GO:0009231">
    <property type="term" value="P:riboflavin biosynthetic process"/>
    <property type="evidence" value="ECO:0007669"/>
    <property type="project" value="UniProtKB-KW"/>
</dbReference>
<comment type="function">
    <text evidence="1">Catalyzes the dismutation of two molecules of 6,7-dimethyl-8-ribityllumazine, resulting in the formation of riboflavin and 5-amino-6-(D-ribitylamino)uracil.</text>
</comment>
<dbReference type="InterPro" id="IPR026017">
    <property type="entry name" value="Lumazine-bd_dom"/>
</dbReference>
<organism evidence="10 11">
    <name type="scientific">Syncephalis pseudoplumigaleata</name>
    <dbReference type="NCBI Taxonomy" id="1712513"/>
    <lineage>
        <taxon>Eukaryota</taxon>
        <taxon>Fungi</taxon>
        <taxon>Fungi incertae sedis</taxon>
        <taxon>Zoopagomycota</taxon>
        <taxon>Zoopagomycotina</taxon>
        <taxon>Zoopagomycetes</taxon>
        <taxon>Zoopagales</taxon>
        <taxon>Piptocephalidaceae</taxon>
        <taxon>Syncephalis</taxon>
    </lineage>
</organism>
<dbReference type="OrthoDB" id="10258924at2759"/>
<protein>
    <recommendedName>
        <fullName evidence="4">Riboflavin synthase</fullName>
        <ecNumber evidence="3">2.5.1.9</ecNumber>
    </recommendedName>
</protein>
<dbReference type="NCBIfam" id="TIGR00187">
    <property type="entry name" value="ribE"/>
    <property type="match status" value="1"/>
</dbReference>
<dbReference type="NCBIfam" id="NF006767">
    <property type="entry name" value="PRK09289.1"/>
    <property type="match status" value="1"/>
</dbReference>
<feature type="repeat" description="Lumazine-binding" evidence="8">
    <location>
        <begin position="104"/>
        <end position="214"/>
    </location>
</feature>
<dbReference type="FunFam" id="2.40.30.20:FF:000006">
    <property type="entry name" value="Riboflavin synthase, alpha subunit"/>
    <property type="match status" value="1"/>
</dbReference>
<evidence type="ECO:0000256" key="4">
    <source>
        <dbReference type="ARBA" id="ARBA00013950"/>
    </source>
</evidence>
<dbReference type="Pfam" id="PF00677">
    <property type="entry name" value="Lum_binding"/>
    <property type="match status" value="2"/>
</dbReference>
<feature type="domain" description="Lumazine-binding" evidence="9">
    <location>
        <begin position="1"/>
        <end position="103"/>
    </location>
</feature>
<dbReference type="EMBL" id="KZ989754">
    <property type="protein sequence ID" value="RKP25419.1"/>
    <property type="molecule type" value="Genomic_DNA"/>
</dbReference>
<feature type="repeat" description="Lumazine-binding" evidence="8">
    <location>
        <begin position="1"/>
        <end position="103"/>
    </location>
</feature>
<feature type="domain" description="Lumazine-binding" evidence="9">
    <location>
        <begin position="104"/>
        <end position="214"/>
    </location>
</feature>